<dbReference type="PANTHER" id="PTHR32057">
    <property type="entry name" value="PROTEIN ADENYLYLTRANSFERASE SELO, MITOCHONDRIAL"/>
    <property type="match status" value="1"/>
</dbReference>
<reference evidence="9 10" key="1">
    <citation type="submission" date="2018-05" db="EMBL/GenBank/DDBJ databases">
        <title>Genome of Sphingosinicella humi QZX222.</title>
        <authorList>
            <person name="Qiao Z."/>
            <person name="Wang G."/>
        </authorList>
    </citation>
    <scope>NUCLEOTIDE SEQUENCE [LARGE SCALE GENOMIC DNA]</scope>
    <source>
        <strain evidence="9 10">QZX222</strain>
    </source>
</reference>
<dbReference type="AlphaFoldDB" id="A0A2U2IZP8"/>
<gene>
    <name evidence="9" type="ORF">DF286_00725</name>
</gene>
<organism evidence="9 10">
    <name type="scientific">Allosphingosinicella humi</name>
    <dbReference type="NCBI Taxonomy" id="2068657"/>
    <lineage>
        <taxon>Bacteria</taxon>
        <taxon>Pseudomonadati</taxon>
        <taxon>Pseudomonadota</taxon>
        <taxon>Alphaproteobacteria</taxon>
        <taxon>Sphingomonadales</taxon>
        <taxon>Sphingomonadaceae</taxon>
        <taxon>Allosphingosinicella</taxon>
    </lineage>
</organism>
<evidence type="ECO:0000256" key="2">
    <source>
        <dbReference type="ARBA" id="ARBA00009747"/>
    </source>
</evidence>
<dbReference type="PANTHER" id="PTHR32057:SF14">
    <property type="entry name" value="PROTEIN ADENYLYLTRANSFERASE SELO, MITOCHONDRIAL"/>
    <property type="match status" value="1"/>
</dbReference>
<keyword evidence="8" id="KW-0460">Magnesium</keyword>
<evidence type="ECO:0000256" key="1">
    <source>
        <dbReference type="ARBA" id="ARBA00001946"/>
    </source>
</evidence>
<dbReference type="InterPro" id="IPR003846">
    <property type="entry name" value="SelO"/>
</dbReference>
<evidence type="ECO:0000256" key="8">
    <source>
        <dbReference type="ARBA" id="ARBA00022842"/>
    </source>
</evidence>
<comment type="caution">
    <text evidence="9">The sequence shown here is derived from an EMBL/GenBank/DDBJ whole genome shotgun (WGS) entry which is preliminary data.</text>
</comment>
<sequence length="502" mass="56338">MIHRPQPSPYRPERTILSLGEAFYDEVEAAQFPRTMLRFRNQRWAEAVGLGHLSEEQWLRHFGRFEPMPENLERPLALRYHGHQFRVYNPDIGDGRGFLFAQMRDNAGRLLDLGTKGSGQTPYSRFGDGRLTLKGGIREVLATEMLEALGVETSKSLSLIETGEALERNDEPSPTRSSVLVRLQHSHIRIGTFQRLAYLGEAENMRTLTDYCLEHYYGEDLSPRHCEDPGLDPGDEAIQSPSAGEAGLLRSARNDDGSDAAARLLGHVAKAAARLAASYIVAGFVHGVLNSDNIAITAESFDYGPWRFTPFWDGTFTAAYFDHIGLYAFGRQPEAIHWDVVQLARSLTAIAEPEVLTPALEGFSADFQDALAVAVLDRLGVRRKGVGPDSELLVALETALARKTVEIDRFFFDWRGGRRRGPSPADARYEAEDFAKLSDLIHYYEPAARLDHPYWSDEAPCSMHIDEVEAIWARIDEADDWSLFDTKIEAVRRMGEAMRGRP</sequence>
<dbReference type="Proteomes" id="UP000245916">
    <property type="component" value="Unassembled WGS sequence"/>
</dbReference>
<keyword evidence="3" id="KW-0808">Transferase</keyword>
<name>A0A2U2IZP8_9SPHN</name>
<protein>
    <submittedName>
        <fullName evidence="9">YdiU family protein</fullName>
    </submittedName>
</protein>
<evidence type="ECO:0000256" key="7">
    <source>
        <dbReference type="ARBA" id="ARBA00022840"/>
    </source>
</evidence>
<accession>A0A2U2IZP8</accession>
<dbReference type="RefSeq" id="WP_109269696.1">
    <property type="nucleotide sequence ID" value="NZ_QFFF01000001.1"/>
</dbReference>
<evidence type="ECO:0000256" key="5">
    <source>
        <dbReference type="ARBA" id="ARBA00022723"/>
    </source>
</evidence>
<dbReference type="OrthoDB" id="9776281at2"/>
<comment type="cofactor">
    <cofactor evidence="1">
        <name>Mg(2+)</name>
        <dbReference type="ChEBI" id="CHEBI:18420"/>
    </cofactor>
</comment>
<evidence type="ECO:0000313" key="10">
    <source>
        <dbReference type="Proteomes" id="UP000245916"/>
    </source>
</evidence>
<evidence type="ECO:0000256" key="4">
    <source>
        <dbReference type="ARBA" id="ARBA00022695"/>
    </source>
</evidence>
<dbReference type="EMBL" id="QFFF01000001">
    <property type="protein sequence ID" value="PWG01556.1"/>
    <property type="molecule type" value="Genomic_DNA"/>
</dbReference>
<evidence type="ECO:0000256" key="3">
    <source>
        <dbReference type="ARBA" id="ARBA00022679"/>
    </source>
</evidence>
<dbReference type="Pfam" id="PF02696">
    <property type="entry name" value="SelO"/>
    <property type="match status" value="1"/>
</dbReference>
<dbReference type="GO" id="GO:0005524">
    <property type="term" value="F:ATP binding"/>
    <property type="evidence" value="ECO:0007669"/>
    <property type="project" value="UniProtKB-KW"/>
</dbReference>
<keyword evidence="5" id="KW-0479">Metal-binding</keyword>
<dbReference type="GO" id="GO:0046872">
    <property type="term" value="F:metal ion binding"/>
    <property type="evidence" value="ECO:0007669"/>
    <property type="project" value="UniProtKB-KW"/>
</dbReference>
<keyword evidence="7" id="KW-0067">ATP-binding</keyword>
<keyword evidence="4" id="KW-0548">Nucleotidyltransferase</keyword>
<dbReference type="GO" id="GO:0070733">
    <property type="term" value="F:AMPylase activity"/>
    <property type="evidence" value="ECO:0007669"/>
    <property type="project" value="TreeGrafter"/>
</dbReference>
<comment type="similarity">
    <text evidence="2">Belongs to the SELO family.</text>
</comment>
<evidence type="ECO:0000256" key="6">
    <source>
        <dbReference type="ARBA" id="ARBA00022741"/>
    </source>
</evidence>
<keyword evidence="10" id="KW-1185">Reference proteome</keyword>
<evidence type="ECO:0000313" key="9">
    <source>
        <dbReference type="EMBL" id="PWG01556.1"/>
    </source>
</evidence>
<keyword evidence="6" id="KW-0547">Nucleotide-binding</keyword>
<proteinExistence type="inferred from homology"/>